<name>A0A8S1IMT9_9CHLO</name>
<organism evidence="2 3">
    <name type="scientific">Ostreobium quekettii</name>
    <dbReference type="NCBI Taxonomy" id="121088"/>
    <lineage>
        <taxon>Eukaryota</taxon>
        <taxon>Viridiplantae</taxon>
        <taxon>Chlorophyta</taxon>
        <taxon>core chlorophytes</taxon>
        <taxon>Ulvophyceae</taxon>
        <taxon>TCBD clade</taxon>
        <taxon>Bryopsidales</taxon>
        <taxon>Ostreobineae</taxon>
        <taxon>Ostreobiaceae</taxon>
        <taxon>Ostreobium</taxon>
    </lineage>
</organism>
<dbReference type="SUPFAM" id="SSF51430">
    <property type="entry name" value="NAD(P)-linked oxidoreductase"/>
    <property type="match status" value="1"/>
</dbReference>
<dbReference type="InterPro" id="IPR050523">
    <property type="entry name" value="AKR_Detox_Biosynth"/>
</dbReference>
<dbReference type="InterPro" id="IPR020471">
    <property type="entry name" value="AKR"/>
</dbReference>
<sequence>MTPAAANKADPGSAGRAEDAGFVIAGEDTLHSRYLTLINRRVKYPPAANGQETVHEYDVVASRYPHFCVVFPFHSNGNGRGGKVTVLREYSQGLHSLVYSFPAGGYDPAKHATKGDCAWQELSEEAQLKGGRLIPLLDAQHPGVPEVKWCVNRFTPFVVIDPQVDECPGPRDDEEHIEVLKMDIAEVKALARRMERVKLGSSDLHVSVACLGTMTYGVQNTEQEAFEQLDYALAQGINFVDTAEMYPVPCGPDTCGATEAIVGNWMQARNNRNEIILATKVLGGPIAADRSCVVANRHVPKLGTAQQGRTDAKSIRCALEASLRRLKTDCIDLYQIHWPDRYVPIFGLAQYHESMERDYISFEEQVRTMGELIKEGKIRHWGLSNETTFGVCKFCEVARRMGLPQPVSIQNDFSLLDRRFEMELAEACSRRHYNIGLLAYGPLAGGTLSGKYQGQGTYDSRHTLFPALQARYHGEPSLAATKKYADLAGKRGLTTVQLALSWVKSRPYLGSCIIGATKMEQLKEDIEAFQVNLDVETLQAIDAIHAECRNPNVMD</sequence>
<dbReference type="CDD" id="cd19094">
    <property type="entry name" value="AKR_Tas-like"/>
    <property type="match status" value="1"/>
</dbReference>
<protein>
    <recommendedName>
        <fullName evidence="1">NADP-dependent oxidoreductase domain-containing protein</fullName>
    </recommendedName>
</protein>
<dbReference type="InterPro" id="IPR023210">
    <property type="entry name" value="NADP_OxRdtase_dom"/>
</dbReference>
<evidence type="ECO:0000313" key="3">
    <source>
        <dbReference type="Proteomes" id="UP000708148"/>
    </source>
</evidence>
<gene>
    <name evidence="2" type="ORF">OSTQU699_LOCUS1549</name>
</gene>
<dbReference type="Gene3D" id="3.20.20.100">
    <property type="entry name" value="NADP-dependent oxidoreductase domain"/>
    <property type="match status" value="1"/>
</dbReference>
<dbReference type="EMBL" id="CAJHUC010000443">
    <property type="protein sequence ID" value="CAD7696188.1"/>
    <property type="molecule type" value="Genomic_DNA"/>
</dbReference>
<comment type="caution">
    <text evidence="2">The sequence shown here is derived from an EMBL/GenBank/DDBJ whole genome shotgun (WGS) entry which is preliminary data.</text>
</comment>
<evidence type="ECO:0000259" key="1">
    <source>
        <dbReference type="Pfam" id="PF00248"/>
    </source>
</evidence>
<dbReference type="OrthoDB" id="2310150at2759"/>
<dbReference type="Gene3D" id="3.90.79.10">
    <property type="entry name" value="Nucleoside Triphosphate Pyrophosphohydrolase"/>
    <property type="match status" value="1"/>
</dbReference>
<dbReference type="GO" id="GO:0016491">
    <property type="term" value="F:oxidoreductase activity"/>
    <property type="evidence" value="ECO:0007669"/>
    <property type="project" value="InterPro"/>
</dbReference>
<dbReference type="PANTHER" id="PTHR43364">
    <property type="entry name" value="NADH-SPECIFIC METHYLGLYOXAL REDUCTASE-RELATED"/>
    <property type="match status" value="1"/>
</dbReference>
<accession>A0A8S1IMT9</accession>
<dbReference type="SUPFAM" id="SSF55811">
    <property type="entry name" value="Nudix"/>
    <property type="match status" value="1"/>
</dbReference>
<evidence type="ECO:0000313" key="2">
    <source>
        <dbReference type="EMBL" id="CAD7696188.1"/>
    </source>
</evidence>
<dbReference type="Proteomes" id="UP000708148">
    <property type="component" value="Unassembled WGS sequence"/>
</dbReference>
<dbReference type="AlphaFoldDB" id="A0A8S1IMT9"/>
<dbReference type="PRINTS" id="PR00069">
    <property type="entry name" value="ALDKETRDTASE"/>
</dbReference>
<dbReference type="Pfam" id="PF00248">
    <property type="entry name" value="Aldo_ket_red"/>
    <property type="match status" value="1"/>
</dbReference>
<dbReference type="InterPro" id="IPR036812">
    <property type="entry name" value="NAD(P)_OxRdtase_dom_sf"/>
</dbReference>
<dbReference type="InterPro" id="IPR015797">
    <property type="entry name" value="NUDIX_hydrolase-like_dom_sf"/>
</dbReference>
<dbReference type="PANTHER" id="PTHR43364:SF17">
    <property type="entry name" value="ALDO KETO REDUCTASE"/>
    <property type="match status" value="1"/>
</dbReference>
<feature type="domain" description="NADP-dependent oxidoreductase" evidence="1">
    <location>
        <begin position="210"/>
        <end position="544"/>
    </location>
</feature>
<proteinExistence type="predicted"/>
<keyword evidence="3" id="KW-1185">Reference proteome</keyword>
<reference evidence="2" key="1">
    <citation type="submission" date="2020-12" db="EMBL/GenBank/DDBJ databases">
        <authorList>
            <person name="Iha C."/>
        </authorList>
    </citation>
    <scope>NUCLEOTIDE SEQUENCE</scope>
</reference>